<evidence type="ECO:0000259" key="4">
    <source>
        <dbReference type="PROSITE" id="PS50050"/>
    </source>
</evidence>
<dbReference type="Pfam" id="PF00020">
    <property type="entry name" value="TNFR_c6"/>
    <property type="match status" value="3"/>
</dbReference>
<feature type="compositionally biased region" description="Basic and acidic residues" evidence="2">
    <location>
        <begin position="494"/>
        <end position="503"/>
    </location>
</feature>
<dbReference type="Ensembl" id="ENSCCNT00000014981.1">
    <property type="protein sequence ID" value="ENSCCNP00000011440.1"/>
    <property type="gene ID" value="ENSCCNG00000011840.1"/>
</dbReference>
<feature type="transmembrane region" description="Helical" evidence="3">
    <location>
        <begin position="383"/>
        <end position="405"/>
    </location>
</feature>
<dbReference type="CDD" id="cd13409">
    <property type="entry name" value="TNFRSF8"/>
    <property type="match status" value="1"/>
</dbReference>
<dbReference type="AlphaFoldDB" id="A0A8C0ZR06"/>
<feature type="region of interest" description="Disordered" evidence="2">
    <location>
        <begin position="481"/>
        <end position="503"/>
    </location>
</feature>
<protein>
    <recommendedName>
        <fullName evidence="4">TNFR-Cys domain-containing protein</fullName>
    </recommendedName>
</protein>
<dbReference type="PANTHER" id="PTHR47497:SF1">
    <property type="entry name" value="TUMOR NECROSIS FACTOR RECEPTOR SUPERFAMILY MEMBER 8"/>
    <property type="match status" value="1"/>
</dbReference>
<dbReference type="InterPro" id="IPR001368">
    <property type="entry name" value="TNFR/NGFR_Cys_rich_reg"/>
</dbReference>
<dbReference type="GO" id="GO:0004888">
    <property type="term" value="F:transmembrane signaling receptor activity"/>
    <property type="evidence" value="ECO:0007669"/>
    <property type="project" value="InterPro"/>
</dbReference>
<comment type="caution">
    <text evidence="1">Lacks conserved residue(s) required for the propagation of feature annotation.</text>
</comment>
<dbReference type="PROSITE" id="PS50050">
    <property type="entry name" value="TNFR_NGFR_2"/>
    <property type="match status" value="2"/>
</dbReference>
<keyword evidence="3" id="KW-1133">Transmembrane helix</keyword>
<dbReference type="Gene3D" id="2.10.50.10">
    <property type="entry name" value="Tumor Necrosis Factor Receptor, subunit A, domain 2"/>
    <property type="match status" value="3"/>
</dbReference>
<dbReference type="InterPro" id="IPR034002">
    <property type="entry name" value="TNFRSF8_N"/>
</dbReference>
<evidence type="ECO:0000256" key="1">
    <source>
        <dbReference type="PROSITE-ProRule" id="PRU00206"/>
    </source>
</evidence>
<feature type="compositionally biased region" description="Polar residues" evidence="2">
    <location>
        <begin position="439"/>
        <end position="448"/>
    </location>
</feature>
<gene>
    <name evidence="5" type="primary">Tnfrsf8</name>
</gene>
<keyword evidence="3" id="KW-0812">Transmembrane</keyword>
<keyword evidence="3" id="KW-0472">Membrane</keyword>
<feature type="domain" description="TNFR-Cys" evidence="4">
    <location>
        <begin position="115"/>
        <end position="157"/>
    </location>
</feature>
<feature type="region of interest" description="Disordered" evidence="2">
    <location>
        <begin position="430"/>
        <end position="452"/>
    </location>
</feature>
<dbReference type="PROSITE" id="PS00652">
    <property type="entry name" value="TNFR_NGFR_1"/>
    <property type="match status" value="2"/>
</dbReference>
<dbReference type="InterPro" id="IPR020416">
    <property type="entry name" value="TNFR_8"/>
</dbReference>
<evidence type="ECO:0000256" key="3">
    <source>
        <dbReference type="SAM" id="Phobius"/>
    </source>
</evidence>
<evidence type="ECO:0000313" key="5">
    <source>
        <dbReference type="Ensembl" id="ENSCCNP00000011440.1"/>
    </source>
</evidence>
<proteinExistence type="predicted"/>
<organism evidence="5">
    <name type="scientific">Castor canadensis</name>
    <name type="common">American beaver</name>
    <dbReference type="NCBI Taxonomy" id="51338"/>
    <lineage>
        <taxon>Eukaryota</taxon>
        <taxon>Metazoa</taxon>
        <taxon>Chordata</taxon>
        <taxon>Craniata</taxon>
        <taxon>Vertebrata</taxon>
        <taxon>Euteleostomi</taxon>
        <taxon>Mammalia</taxon>
        <taxon>Eutheria</taxon>
        <taxon>Euarchontoglires</taxon>
        <taxon>Glires</taxon>
        <taxon>Rodentia</taxon>
        <taxon>Castorimorpha</taxon>
        <taxon>Castoridae</taxon>
        <taxon>Castor</taxon>
    </lineage>
</organism>
<feature type="disulfide bond" evidence="1">
    <location>
        <begin position="139"/>
        <end position="157"/>
    </location>
</feature>
<reference evidence="5" key="1">
    <citation type="submission" date="2023-09" db="UniProtKB">
        <authorList>
            <consortium name="Ensembl"/>
        </authorList>
    </citation>
    <scope>IDENTIFICATION</scope>
</reference>
<keyword evidence="1" id="KW-1015">Disulfide bond</keyword>
<accession>A0A8C0ZR06</accession>
<sequence>MPDLLGQQGLEGGWMSGTCLALPASLTLQDRPFRATCAGDPSFYHDKAAGKCCYRCPSGLSPTQSCPQGSAGCRKQCKPDYYLNGVSRCTACVSCSGDDLVEKAPCSWNSSRVCECRPGMFCVTPVANSCARCRLHSVCPGGMVVKVPGTAEKDTVCGLPSPEAGPGCTSSEDCSTPASSSMAQATSTLTSPTTAKARTTLLRGGSPVTVRAASGLVRAPKAPSSVGEPSPNPGLSLLQQPCLQGSADCKKQCGPEYYLDGASRCTACVSCAQDDLVEKAPCSWNSSRVCECRPGMFCVTPVANSCARCIARLNCAPGTVVKRQGMTKRDTTLEPSPPGTHPDCSTPENSEAPSAARTVLYGRSKGLWLSAVGQTPLCVLGPVLFWVVLVLLVVVGFSSFLLCYWRACRKRIGQKLHLCYPAQTFRPKLERMDSGPRRNPTQPRSVSVSEPGAEVLSVVRPPSLEMCAHVGASCPESLPLLDDSPATGPLAPRDPPEPRVSTEHTNNRIEKIYIMKADTVIVGTVKTEVPEGRALAGPTGPELEAELEVDHVPHYPEQETEPPLGSCDVMFSVEEEGKQDPQPSTASGK</sequence>
<dbReference type="SUPFAM" id="SSF57586">
    <property type="entry name" value="TNF receptor-like"/>
    <property type="match status" value="2"/>
</dbReference>
<feature type="repeat" description="TNFR-Cys" evidence="1">
    <location>
        <begin position="115"/>
        <end position="157"/>
    </location>
</feature>
<evidence type="ECO:0000256" key="2">
    <source>
        <dbReference type="SAM" id="MobiDB-lite"/>
    </source>
</evidence>
<feature type="domain" description="TNFR-Cys" evidence="4">
    <location>
        <begin position="76"/>
        <end position="114"/>
    </location>
</feature>
<dbReference type="PANTHER" id="PTHR47497">
    <property type="entry name" value="TUMOR NECROSIS FACTOR RECEPTOR SUPERFAMILY MEMBER 8"/>
    <property type="match status" value="1"/>
</dbReference>
<feature type="repeat" description="TNFR-Cys" evidence="1">
    <location>
        <begin position="76"/>
        <end position="114"/>
    </location>
</feature>
<dbReference type="SMART" id="SM00208">
    <property type="entry name" value="TNFR"/>
    <property type="match status" value="5"/>
</dbReference>
<name>A0A8C0ZR06_CASCN</name>
<dbReference type="InterPro" id="IPR052862">
    <property type="entry name" value="TNFR_superfamily_member_8"/>
</dbReference>
<feature type="region of interest" description="Disordered" evidence="2">
    <location>
        <begin position="326"/>
        <end position="351"/>
    </location>
</feature>
<dbReference type="GO" id="GO:0007165">
    <property type="term" value="P:signal transduction"/>
    <property type="evidence" value="ECO:0007669"/>
    <property type="project" value="InterPro"/>
</dbReference>
<dbReference type="PRINTS" id="PR01923">
    <property type="entry name" value="TNFACTORR8"/>
</dbReference>